<accession>A0A8S3H127</accession>
<evidence type="ECO:0000313" key="3">
    <source>
        <dbReference type="Proteomes" id="UP000676336"/>
    </source>
</evidence>
<gene>
    <name evidence="2" type="ORF">SMN809_LOCUS66709</name>
</gene>
<evidence type="ECO:0000313" key="2">
    <source>
        <dbReference type="EMBL" id="CAF5173680.1"/>
    </source>
</evidence>
<name>A0A8S3H127_9BILA</name>
<protein>
    <submittedName>
        <fullName evidence="2">Uncharacterized protein</fullName>
    </submittedName>
</protein>
<feature type="region of interest" description="Disordered" evidence="1">
    <location>
        <begin position="1"/>
        <end position="21"/>
    </location>
</feature>
<dbReference type="EMBL" id="CAJOBI010313896">
    <property type="protein sequence ID" value="CAF5173680.1"/>
    <property type="molecule type" value="Genomic_DNA"/>
</dbReference>
<reference evidence="2" key="1">
    <citation type="submission" date="2021-02" db="EMBL/GenBank/DDBJ databases">
        <authorList>
            <person name="Nowell W R."/>
        </authorList>
    </citation>
    <scope>NUCLEOTIDE SEQUENCE</scope>
</reference>
<proteinExistence type="predicted"/>
<dbReference type="AlphaFoldDB" id="A0A8S3H127"/>
<organism evidence="2 3">
    <name type="scientific">Rotaria magnacalcarata</name>
    <dbReference type="NCBI Taxonomy" id="392030"/>
    <lineage>
        <taxon>Eukaryota</taxon>
        <taxon>Metazoa</taxon>
        <taxon>Spiralia</taxon>
        <taxon>Gnathifera</taxon>
        <taxon>Rotifera</taxon>
        <taxon>Eurotatoria</taxon>
        <taxon>Bdelloidea</taxon>
        <taxon>Philodinida</taxon>
        <taxon>Philodinidae</taxon>
        <taxon>Rotaria</taxon>
    </lineage>
</organism>
<dbReference type="Proteomes" id="UP000676336">
    <property type="component" value="Unassembled WGS sequence"/>
</dbReference>
<comment type="caution">
    <text evidence="2">The sequence shown here is derived from an EMBL/GenBank/DDBJ whole genome shotgun (WGS) entry which is preliminary data.</text>
</comment>
<evidence type="ECO:0000256" key="1">
    <source>
        <dbReference type="SAM" id="MobiDB-lite"/>
    </source>
</evidence>
<sequence>MHSFLFVGNHKSHPAQDYSRTSNINTRDDFIKRAEQEREKREVKFLFQSLVLHCIGHFVAYAKTTIFSD</sequence>